<organism evidence="2">
    <name type="scientific">Marinococcus halophilus</name>
    <dbReference type="NCBI Taxonomy" id="1371"/>
    <lineage>
        <taxon>Bacteria</taxon>
        <taxon>Bacillati</taxon>
        <taxon>Bacillota</taxon>
        <taxon>Bacilli</taxon>
        <taxon>Bacillales</taxon>
        <taxon>Bacillaceae</taxon>
        <taxon>Marinococcus</taxon>
    </lineage>
</organism>
<protein>
    <submittedName>
        <fullName evidence="2">Uncharacterized protein</fullName>
    </submittedName>
</protein>
<name>P71521_MARHA</name>
<proteinExistence type="predicted"/>
<sequence>MILKKIAYIINWIIILCGYILLIPLVLPNNMNGGFWVYEYEFFGTLYISFFAFIFGLFGLILALALQIKHLIIVSLILFILPFFAATFVLLFY</sequence>
<reference evidence="2" key="1">
    <citation type="journal article" date="1997" name="Plasmid">
        <title>Identification of plasmids in the genus Marinococcus and complete nucleotide sequence of plasmid pPL1 from Marinococcus halophilus.</title>
        <authorList>
            <person name="Louis P."/>
            <person name="Galinski E.A."/>
        </authorList>
    </citation>
    <scope>NUCLEOTIDE SEQUENCE</scope>
    <source>
        <strain evidence="2">DSM 20408T</strain>
        <plasmid evidence="2">pPL1</plasmid>
    </source>
</reference>
<keyword evidence="1" id="KW-0472">Membrane</keyword>
<feature type="transmembrane region" description="Helical" evidence="1">
    <location>
        <begin position="7"/>
        <end position="27"/>
    </location>
</feature>
<evidence type="ECO:0000313" key="4">
    <source>
        <dbReference type="Proteomes" id="UP000321051"/>
    </source>
</evidence>
<feature type="transmembrane region" description="Helical" evidence="1">
    <location>
        <begin position="47"/>
        <end position="66"/>
    </location>
</feature>
<keyword evidence="2" id="KW-0614">Plasmid</keyword>
<keyword evidence="4" id="KW-1185">Reference proteome</keyword>
<accession>P71521</accession>
<reference evidence="3 4" key="2">
    <citation type="submission" date="2019-07" db="EMBL/GenBank/DDBJ databases">
        <title>Whole genome shotgun sequence of Marinococcus halophilus NBRC 102359.</title>
        <authorList>
            <person name="Hosoyama A."/>
            <person name="Uohara A."/>
            <person name="Ohji S."/>
            <person name="Ichikawa N."/>
        </authorList>
    </citation>
    <scope>NUCLEOTIDE SEQUENCE [LARGE SCALE GENOMIC DNA]</scope>
    <source>
        <strain evidence="3 4">NBRC 102359</strain>
    </source>
</reference>
<gene>
    <name evidence="3" type="ORF">MHA01_32580</name>
</gene>
<feature type="transmembrane region" description="Helical" evidence="1">
    <location>
        <begin position="71"/>
        <end position="92"/>
    </location>
</feature>
<evidence type="ECO:0000313" key="3">
    <source>
        <dbReference type="EMBL" id="GEK60353.1"/>
    </source>
</evidence>
<evidence type="ECO:0000256" key="1">
    <source>
        <dbReference type="SAM" id="Phobius"/>
    </source>
</evidence>
<dbReference type="EMBL" id="U75508">
    <property type="protein sequence ID" value="AAC45760.1"/>
    <property type="molecule type" value="Genomic_DNA"/>
</dbReference>
<dbReference type="Proteomes" id="UP000321051">
    <property type="component" value="Unassembled WGS sequence"/>
</dbReference>
<keyword evidence="1" id="KW-1133">Transmembrane helix</keyword>
<dbReference type="AlphaFoldDB" id="P71521"/>
<geneLocation type="plasmid" evidence="2">
    <name>pPL1</name>
</geneLocation>
<keyword evidence="1" id="KW-0812">Transmembrane</keyword>
<evidence type="ECO:0000313" key="2">
    <source>
        <dbReference type="EMBL" id="AAC45760.1"/>
    </source>
</evidence>
<dbReference type="EMBL" id="BJUN01000050">
    <property type="protein sequence ID" value="GEK60353.1"/>
    <property type="molecule type" value="Genomic_DNA"/>
</dbReference>